<dbReference type="Proteomes" id="UP000593564">
    <property type="component" value="Unassembled WGS sequence"/>
</dbReference>
<gene>
    <name evidence="2" type="ORF">HYC85_024279</name>
</gene>
<feature type="region of interest" description="Disordered" evidence="1">
    <location>
        <begin position="196"/>
        <end position="265"/>
    </location>
</feature>
<protein>
    <submittedName>
        <fullName evidence="2">Uncharacterized protein</fullName>
    </submittedName>
</protein>
<sequence length="360" mass="40378">MFTYFMCPCHYIFLSAEIEIAWWCILMFPVNCLSTSSLTSLTCARTCACACAQQLQHFQEAISFPLSCGVFGHFADEVIEVVQIADHERRMWDHRFIILKHILFGLSLSRVGETVQRILNDRPLNCLALKLVKVPIYIIYKLSGDVKSVYGDEMVRLEHLAFVIVSAKLENNCPNEVRGNDIWEDDSKLSYLLKQRKTKTEEEERKKEEEEKKKEEEKKAEGRRRRPGGGSQTSCDDPPGCDDPLSCDDPPGGDDPPSCDDRPIGRNARASLQVKLLEPNILRSSGQATSNAFCIFASGPLPLDPTRALLPRPLQADQATRSPTYPVEVAKHEKIIETGIATNSESTSTINNGCHITRGY</sequence>
<evidence type="ECO:0000256" key="1">
    <source>
        <dbReference type="SAM" id="MobiDB-lite"/>
    </source>
</evidence>
<feature type="compositionally biased region" description="Low complexity" evidence="1">
    <location>
        <begin position="234"/>
        <end position="250"/>
    </location>
</feature>
<name>A0A7J7G7M9_CAMSI</name>
<comment type="caution">
    <text evidence="2">The sequence shown here is derived from an EMBL/GenBank/DDBJ whole genome shotgun (WGS) entry which is preliminary data.</text>
</comment>
<evidence type="ECO:0000313" key="3">
    <source>
        <dbReference type="Proteomes" id="UP000593564"/>
    </source>
</evidence>
<organism evidence="2 3">
    <name type="scientific">Camellia sinensis</name>
    <name type="common">Tea plant</name>
    <name type="synonym">Thea sinensis</name>
    <dbReference type="NCBI Taxonomy" id="4442"/>
    <lineage>
        <taxon>Eukaryota</taxon>
        <taxon>Viridiplantae</taxon>
        <taxon>Streptophyta</taxon>
        <taxon>Embryophyta</taxon>
        <taxon>Tracheophyta</taxon>
        <taxon>Spermatophyta</taxon>
        <taxon>Magnoliopsida</taxon>
        <taxon>eudicotyledons</taxon>
        <taxon>Gunneridae</taxon>
        <taxon>Pentapetalae</taxon>
        <taxon>asterids</taxon>
        <taxon>Ericales</taxon>
        <taxon>Theaceae</taxon>
        <taxon>Camellia</taxon>
    </lineage>
</organism>
<dbReference type="AlphaFoldDB" id="A0A7J7G7M9"/>
<dbReference type="EMBL" id="JACBKZ010000012">
    <property type="protein sequence ID" value="KAF5936773.1"/>
    <property type="molecule type" value="Genomic_DNA"/>
</dbReference>
<reference evidence="2 3" key="2">
    <citation type="submission" date="2020-07" db="EMBL/GenBank/DDBJ databases">
        <title>Genome assembly of wild tea tree DASZ reveals pedigree and selection history of tea varieties.</title>
        <authorList>
            <person name="Zhang W."/>
        </authorList>
    </citation>
    <scope>NUCLEOTIDE SEQUENCE [LARGE SCALE GENOMIC DNA]</scope>
    <source>
        <strain evidence="3">cv. G240</strain>
        <tissue evidence="2">Leaf</tissue>
    </source>
</reference>
<reference evidence="3" key="1">
    <citation type="journal article" date="2020" name="Nat. Commun.">
        <title>Genome assembly of wild tea tree DASZ reveals pedigree and selection history of tea varieties.</title>
        <authorList>
            <person name="Zhang W."/>
            <person name="Zhang Y."/>
            <person name="Qiu H."/>
            <person name="Guo Y."/>
            <person name="Wan H."/>
            <person name="Zhang X."/>
            <person name="Scossa F."/>
            <person name="Alseekh S."/>
            <person name="Zhang Q."/>
            <person name="Wang P."/>
            <person name="Xu L."/>
            <person name="Schmidt M.H."/>
            <person name="Jia X."/>
            <person name="Li D."/>
            <person name="Zhu A."/>
            <person name="Guo F."/>
            <person name="Chen W."/>
            <person name="Ni D."/>
            <person name="Usadel B."/>
            <person name="Fernie A.R."/>
            <person name="Wen W."/>
        </authorList>
    </citation>
    <scope>NUCLEOTIDE SEQUENCE [LARGE SCALE GENOMIC DNA]</scope>
    <source>
        <strain evidence="3">cv. G240</strain>
    </source>
</reference>
<feature type="compositionally biased region" description="Basic and acidic residues" evidence="1">
    <location>
        <begin position="198"/>
        <end position="220"/>
    </location>
</feature>
<proteinExistence type="predicted"/>
<evidence type="ECO:0000313" key="2">
    <source>
        <dbReference type="EMBL" id="KAF5936773.1"/>
    </source>
</evidence>
<keyword evidence="3" id="KW-1185">Reference proteome</keyword>
<accession>A0A7J7G7M9</accession>